<feature type="region of interest" description="Disordered" evidence="5">
    <location>
        <begin position="156"/>
        <end position="198"/>
    </location>
</feature>
<evidence type="ECO:0000313" key="9">
    <source>
        <dbReference type="Proteomes" id="UP000245771"/>
    </source>
</evidence>
<feature type="transmembrane region" description="Helical" evidence="6">
    <location>
        <begin position="205"/>
        <end position="232"/>
    </location>
</feature>
<evidence type="ECO:0000256" key="4">
    <source>
        <dbReference type="ARBA" id="ARBA00023136"/>
    </source>
</evidence>
<evidence type="ECO:0000259" key="7">
    <source>
        <dbReference type="PROSITE" id="PS50188"/>
    </source>
</evidence>
<dbReference type="CDD" id="cd12910">
    <property type="entry name" value="SPRY_SSH4_like"/>
    <property type="match status" value="1"/>
</dbReference>
<dbReference type="GeneID" id="37021220"/>
<feature type="compositionally biased region" description="Low complexity" evidence="5">
    <location>
        <begin position="755"/>
        <end position="770"/>
    </location>
</feature>
<dbReference type="SMART" id="SM00449">
    <property type="entry name" value="SPRY"/>
    <property type="match status" value="1"/>
</dbReference>
<dbReference type="InParanoid" id="A0A316V9L4"/>
<reference evidence="8 9" key="1">
    <citation type="journal article" date="2018" name="Mol. Biol. Evol.">
        <title>Broad Genomic Sampling Reveals a Smut Pathogenic Ancestry of the Fungal Clade Ustilaginomycotina.</title>
        <authorList>
            <person name="Kijpornyongpan T."/>
            <person name="Mondo S.J."/>
            <person name="Barry K."/>
            <person name="Sandor L."/>
            <person name="Lee J."/>
            <person name="Lipzen A."/>
            <person name="Pangilinan J."/>
            <person name="LaButti K."/>
            <person name="Hainaut M."/>
            <person name="Henrissat B."/>
            <person name="Grigoriev I.V."/>
            <person name="Spatafora J.W."/>
            <person name="Aime M.C."/>
        </authorList>
    </citation>
    <scope>NUCLEOTIDE SEQUENCE [LARGE SCALE GENOMIC DNA]</scope>
    <source>
        <strain evidence="8 9">MCA 3882</strain>
    </source>
</reference>
<dbReference type="RefSeq" id="XP_025353195.1">
    <property type="nucleotide sequence ID" value="XM_025499439.1"/>
</dbReference>
<protein>
    <submittedName>
        <fullName evidence="8">SPRY-domain-containing protein</fullName>
    </submittedName>
</protein>
<organism evidence="8 9">
    <name type="scientific">Meira miltonrushii</name>
    <dbReference type="NCBI Taxonomy" id="1280837"/>
    <lineage>
        <taxon>Eukaryota</taxon>
        <taxon>Fungi</taxon>
        <taxon>Dikarya</taxon>
        <taxon>Basidiomycota</taxon>
        <taxon>Ustilaginomycotina</taxon>
        <taxon>Exobasidiomycetes</taxon>
        <taxon>Exobasidiales</taxon>
        <taxon>Brachybasidiaceae</taxon>
        <taxon>Meira</taxon>
    </lineage>
</organism>
<keyword evidence="3 6" id="KW-1133">Transmembrane helix</keyword>
<dbReference type="InterPro" id="IPR035780">
    <property type="entry name" value="SPRY_Ssh4-like"/>
</dbReference>
<feature type="region of interest" description="Disordered" evidence="5">
    <location>
        <begin position="750"/>
        <end position="800"/>
    </location>
</feature>
<comment type="subcellular location">
    <subcellularLocation>
        <location evidence="1">Membrane</location>
        <topology evidence="1">Single-pass membrane protein</topology>
    </subcellularLocation>
</comment>
<dbReference type="STRING" id="1280837.A0A316V9L4"/>
<dbReference type="PROSITE" id="PS50188">
    <property type="entry name" value="B302_SPRY"/>
    <property type="match status" value="1"/>
</dbReference>
<feature type="compositionally biased region" description="Low complexity" evidence="5">
    <location>
        <begin position="102"/>
        <end position="113"/>
    </location>
</feature>
<dbReference type="InterPro" id="IPR001870">
    <property type="entry name" value="B30.2/SPRY"/>
</dbReference>
<evidence type="ECO:0000256" key="3">
    <source>
        <dbReference type="ARBA" id="ARBA00022989"/>
    </source>
</evidence>
<dbReference type="InterPro" id="IPR050618">
    <property type="entry name" value="Ubq-SigPath_Reg"/>
</dbReference>
<accession>A0A316V9L4</accession>
<evidence type="ECO:0000256" key="6">
    <source>
        <dbReference type="SAM" id="Phobius"/>
    </source>
</evidence>
<evidence type="ECO:0000313" key="8">
    <source>
        <dbReference type="EMBL" id="PWN32893.1"/>
    </source>
</evidence>
<dbReference type="SUPFAM" id="SSF49899">
    <property type="entry name" value="Concanavalin A-like lectins/glucanases"/>
    <property type="match status" value="1"/>
</dbReference>
<dbReference type="PANTHER" id="PTHR12864">
    <property type="entry name" value="RAN BINDING PROTEIN 9-RELATED"/>
    <property type="match status" value="1"/>
</dbReference>
<proteinExistence type="predicted"/>
<evidence type="ECO:0000256" key="5">
    <source>
        <dbReference type="SAM" id="MobiDB-lite"/>
    </source>
</evidence>
<keyword evidence="2 6" id="KW-0812">Transmembrane</keyword>
<feature type="compositionally biased region" description="Basic and acidic residues" evidence="5">
    <location>
        <begin position="123"/>
        <end position="134"/>
    </location>
</feature>
<feature type="compositionally biased region" description="Low complexity" evidence="5">
    <location>
        <begin position="649"/>
        <end position="661"/>
    </location>
</feature>
<dbReference type="Gene3D" id="2.60.120.920">
    <property type="match status" value="1"/>
</dbReference>
<dbReference type="InterPro" id="IPR003877">
    <property type="entry name" value="SPRY_dom"/>
</dbReference>
<feature type="region of interest" description="Disordered" evidence="5">
    <location>
        <begin position="85"/>
        <end position="140"/>
    </location>
</feature>
<dbReference type="OrthoDB" id="258495at2759"/>
<evidence type="ECO:0000256" key="2">
    <source>
        <dbReference type="ARBA" id="ARBA00022692"/>
    </source>
</evidence>
<feature type="region of interest" description="Disordered" evidence="5">
    <location>
        <begin position="1"/>
        <end position="67"/>
    </location>
</feature>
<dbReference type="EMBL" id="KZ819605">
    <property type="protein sequence ID" value="PWN32893.1"/>
    <property type="molecule type" value="Genomic_DNA"/>
</dbReference>
<feature type="compositionally biased region" description="Basic and acidic residues" evidence="5">
    <location>
        <begin position="36"/>
        <end position="54"/>
    </location>
</feature>
<dbReference type="AlphaFoldDB" id="A0A316V9L4"/>
<dbReference type="Proteomes" id="UP000245771">
    <property type="component" value="Unassembled WGS sequence"/>
</dbReference>
<feature type="compositionally biased region" description="Polar residues" evidence="5">
    <location>
        <begin position="778"/>
        <end position="800"/>
    </location>
</feature>
<sequence length="800" mass="86916">MVKRQPRFNAGPSVSPIEEYSHHPFPSKSKSVNKLIHNEGIRMRDKELEIERTHQKQRSQSHWPADLDDMLESLGLVESNEGAVDVPLWNKPPSPADHHDGSSSIDSSSKYRSTNVDISRGSTSERNDHPRLLKSDTPPSLVDHLQQRLAANRIQPAYSVKGSATTSSRSDQGRIHSPTSFMLTNEGGDGPPPIFSPPESSDETLALLLPLLVLLSTLLLLLLTFVILVIFVRRRARIALTDGDGPLDVGREEELEGLGGLDGIEERWLETVDDATRRGYLRAKDWSLSSPPGSQASEITLSQFLSIQEKGVSAWSFDPDYEINPSVYVAGRTEISFLADGEGMAPQEGGGCSVQSNLPLPKLNEVYYWETKIFTKPEATNISIGLATKPYPSFRMPGWSKFSVGYFSADGFKCHNYPFAAQSYGPAYVQGDVIGVGFRPRSGTVFFTRNGKRLEDAFVGLHRYNLFPTIAADGAAEVHVNLGQAGFVFIEANVKKWGLAPMVGTLAPPPPYGQERGSILIETGQGGSSDANQNGNDLLHPPRNITPPPPLTPPNERSEEDLHPSSSSSSLSRRARARRNRQMLPPLNHTSSSESYHRGNSGETTRRDSMSSSDDEPHNPPTPHHLDISLHSLDALGTANNEEEEGVDSSRSGSSSQTQTVRGRRQQSNNAGYFPYMFSSNNGENASASHTRSPSPPPYSDLRSGWPSDSGALGGTSAAHNQARRGSGRTHSLANALLGALADRGLLTPLSAQDGTTHSSSGSGSSPTGSYERLASHGQLNQDTSSNNQNGQSWLSSWFR</sequence>
<feature type="compositionally biased region" description="Pro residues" evidence="5">
    <location>
        <begin position="544"/>
        <end position="553"/>
    </location>
</feature>
<evidence type="ECO:0000256" key="1">
    <source>
        <dbReference type="ARBA" id="ARBA00004167"/>
    </source>
</evidence>
<gene>
    <name evidence="8" type="ORF">FA14DRAFT_162128</name>
</gene>
<dbReference type="InterPro" id="IPR013320">
    <property type="entry name" value="ConA-like_dom_sf"/>
</dbReference>
<keyword evidence="9" id="KW-1185">Reference proteome</keyword>
<feature type="region of interest" description="Disordered" evidence="5">
    <location>
        <begin position="509"/>
        <end position="731"/>
    </location>
</feature>
<feature type="domain" description="B30.2/SPRY" evidence="7">
    <location>
        <begin position="294"/>
        <end position="487"/>
    </location>
</feature>
<feature type="compositionally biased region" description="Polar residues" evidence="5">
    <location>
        <begin position="678"/>
        <end position="693"/>
    </location>
</feature>
<keyword evidence="4 6" id="KW-0472">Membrane</keyword>
<dbReference type="InterPro" id="IPR043136">
    <property type="entry name" value="B30.2/SPRY_sf"/>
</dbReference>
<name>A0A316V9L4_9BASI</name>
<dbReference type="Pfam" id="PF00622">
    <property type="entry name" value="SPRY"/>
    <property type="match status" value="1"/>
</dbReference>
<dbReference type="GO" id="GO:0016020">
    <property type="term" value="C:membrane"/>
    <property type="evidence" value="ECO:0007669"/>
    <property type="project" value="UniProtKB-SubCell"/>
</dbReference>